<dbReference type="Proteomes" id="UP001295423">
    <property type="component" value="Unassembled WGS sequence"/>
</dbReference>
<feature type="compositionally biased region" description="Acidic residues" evidence="1">
    <location>
        <begin position="82"/>
        <end position="98"/>
    </location>
</feature>
<evidence type="ECO:0000259" key="2">
    <source>
        <dbReference type="PROSITE" id="PS50280"/>
    </source>
</evidence>
<dbReference type="EMBL" id="CAKOGP040002202">
    <property type="protein sequence ID" value="CAJ1964999.1"/>
    <property type="molecule type" value="Genomic_DNA"/>
</dbReference>
<reference evidence="3" key="1">
    <citation type="submission" date="2023-08" db="EMBL/GenBank/DDBJ databases">
        <authorList>
            <person name="Audoor S."/>
            <person name="Bilcke G."/>
        </authorList>
    </citation>
    <scope>NUCLEOTIDE SEQUENCE</scope>
</reference>
<protein>
    <recommendedName>
        <fullName evidence="2">SET domain-containing protein</fullName>
    </recommendedName>
</protein>
<dbReference type="Gene3D" id="2.170.270.10">
    <property type="entry name" value="SET domain"/>
    <property type="match status" value="1"/>
</dbReference>
<name>A0AAD2G6R1_9STRA</name>
<dbReference type="InterPro" id="IPR053209">
    <property type="entry name" value="Gramillin-biosynth_MTr"/>
</dbReference>
<dbReference type="InterPro" id="IPR046341">
    <property type="entry name" value="SET_dom_sf"/>
</dbReference>
<gene>
    <name evidence="3" type="ORF">CYCCA115_LOCUS20899</name>
</gene>
<dbReference type="PANTHER" id="PTHR47643:SF2">
    <property type="entry name" value="TPR DOMAIN PROTEIN (AFU_ORTHOLOGUE AFUA_5G12710)"/>
    <property type="match status" value="1"/>
</dbReference>
<dbReference type="SUPFAM" id="SSF82199">
    <property type="entry name" value="SET domain"/>
    <property type="match status" value="1"/>
</dbReference>
<evidence type="ECO:0000313" key="4">
    <source>
        <dbReference type="Proteomes" id="UP001295423"/>
    </source>
</evidence>
<proteinExistence type="predicted"/>
<dbReference type="PANTHER" id="PTHR47643">
    <property type="entry name" value="TPR DOMAIN PROTEIN (AFU_ORTHOLOGUE AFUA_5G12710)"/>
    <property type="match status" value="1"/>
</dbReference>
<evidence type="ECO:0000313" key="3">
    <source>
        <dbReference type="EMBL" id="CAJ1964999.1"/>
    </source>
</evidence>
<dbReference type="AlphaFoldDB" id="A0AAD2G6R1"/>
<accession>A0AAD2G6R1</accession>
<feature type="domain" description="SET" evidence="2">
    <location>
        <begin position="39"/>
        <end position="253"/>
    </location>
</feature>
<evidence type="ECO:0000256" key="1">
    <source>
        <dbReference type="SAM" id="MobiDB-lite"/>
    </source>
</evidence>
<sequence>MVRLLDELDAILLTAGDNGPNRPEFDVPEEYSHLESPSDVLQLVDTPGKGKGWTAKTPLVAGTVVMVSKPIAWTMDLEAYNDEDEMEDEEEDEGDEGVDGSKSNDHVVLRVLQRIKENPSIWFEQVSALYPRDNIGTLPTWNCKDDNILSQFGSLLRQIEGIPQLQGKSDEIRQRLPLIIRYNVLSIETCSELLSYPGPTGHSLLGGVGLFHLPSFFNHSPRPNVSRYAVGNIMWFVCNQDIPQGQEVCISYVEHDVLCENAKRRNAMLRMDFQEPEDGSGSTDHDGPPFPVVDSDVQMELMEMDPFQRMDAIDELMKQATGEALPEGERSEEDGMDAGGSAWFQCDIQNLRILKAITLESLGQSTRALGLWEECIQFSETNMPPNDESSIVVRVQAALCSWDVKDKDRARKHAAIALNTHNLMFGGGVNRFRRRYMKEFCLNLRKNKDSAETILWPLQ</sequence>
<dbReference type="Pfam" id="PF00856">
    <property type="entry name" value="SET"/>
    <property type="match status" value="1"/>
</dbReference>
<comment type="caution">
    <text evidence="3">The sequence shown here is derived from an EMBL/GenBank/DDBJ whole genome shotgun (WGS) entry which is preliminary data.</text>
</comment>
<dbReference type="InterPro" id="IPR001214">
    <property type="entry name" value="SET_dom"/>
</dbReference>
<keyword evidence="4" id="KW-1185">Reference proteome</keyword>
<dbReference type="PROSITE" id="PS50280">
    <property type="entry name" value="SET"/>
    <property type="match status" value="1"/>
</dbReference>
<organism evidence="3 4">
    <name type="scientific">Cylindrotheca closterium</name>
    <dbReference type="NCBI Taxonomy" id="2856"/>
    <lineage>
        <taxon>Eukaryota</taxon>
        <taxon>Sar</taxon>
        <taxon>Stramenopiles</taxon>
        <taxon>Ochrophyta</taxon>
        <taxon>Bacillariophyta</taxon>
        <taxon>Bacillariophyceae</taxon>
        <taxon>Bacillariophycidae</taxon>
        <taxon>Bacillariales</taxon>
        <taxon>Bacillariaceae</taxon>
        <taxon>Cylindrotheca</taxon>
    </lineage>
</organism>
<feature type="region of interest" description="Disordered" evidence="1">
    <location>
        <begin position="82"/>
        <end position="103"/>
    </location>
</feature>